<dbReference type="Pfam" id="PF13365">
    <property type="entry name" value="Trypsin_2"/>
    <property type="match status" value="1"/>
</dbReference>
<dbReference type="InterPro" id="IPR036365">
    <property type="entry name" value="PGBD-like_sf"/>
</dbReference>
<dbReference type="OrthoDB" id="6810892at2"/>
<dbReference type="PROSITE" id="PS51724">
    <property type="entry name" value="SPOR"/>
    <property type="match status" value="1"/>
</dbReference>
<gene>
    <name evidence="3" type="ORF">CLN94_04705</name>
</gene>
<dbReference type="InterPro" id="IPR009003">
    <property type="entry name" value="Peptidase_S1_PA"/>
</dbReference>
<feature type="region of interest" description="Disordered" evidence="1">
    <location>
        <begin position="142"/>
        <end position="170"/>
    </location>
</feature>
<evidence type="ECO:0000313" key="4">
    <source>
        <dbReference type="Proteomes" id="UP000243507"/>
    </source>
</evidence>
<dbReference type="InterPro" id="IPR007730">
    <property type="entry name" value="SPOR-like_dom"/>
</dbReference>
<dbReference type="GO" id="GO:0042834">
    <property type="term" value="F:peptidoglycan binding"/>
    <property type="evidence" value="ECO:0007669"/>
    <property type="project" value="InterPro"/>
</dbReference>
<evidence type="ECO:0000313" key="3">
    <source>
        <dbReference type="EMBL" id="PCD77080.1"/>
    </source>
</evidence>
<feature type="compositionally biased region" description="Low complexity" evidence="1">
    <location>
        <begin position="158"/>
        <end position="170"/>
    </location>
</feature>
<proteinExistence type="predicted"/>
<sequence>MTRPSKSVRSARAKTRNVMGDRMKYRVRAVSAIVGATLTGMVWTGVAWAEPSWVQLEAKSSLAEARDRAADWAGSLPDVAGFQLGTGWYAIALGPFDTAEAAETARQLLRGERIIPSDAFVTQGERFRGQFWPIGANLAPPVEAPATAAPEPAPAPAPETAAAPEPAPQPVETLAESRRLEAALARDERRDIQAALEWAGFYEGTLDGLFGRGTRASITAWQEAQGFEPTGFLASAQQRQLFETVAAEKAAYGFETIDEPEAGIRVTLPMALVEFDHYDPPFVHYRAKDGSGLRILLISQQGDQADLFGLYDAMQTLEIVPVAGERSRDRTSFTLTGQNAKLHSHSEAQLKSGLIKGFTLAYPADQEARMARVLAAMQQSFEPTGTKALDDTLGKPLAVSGAALMAGLNVRQPVAARSGFWLTEAGAVLTAAEGFDVCKRVTIEDHAAEIAFSDPALGIAVLTSTEDLAPAAIAHFQSAPPAPGAAIAVAGFSYPETLSAPVLSFGTLSALSGLAGETDRARLAVTTLPGDAGGPVLDGSGSVIGLLLPAPSDATRLLPPDLSIAVPATLLTPALTQAGFSPAPSENQGALAAEDIAEIAQELVVQVACWN</sequence>
<comment type="caution">
    <text evidence="3">The sequence shown here is derived from an EMBL/GenBank/DDBJ whole genome shotgun (WGS) entry which is preliminary data.</text>
</comment>
<reference evidence="3 4" key="1">
    <citation type="submission" date="2017-09" db="EMBL/GenBank/DDBJ databases">
        <title>A multilocus sequence analysis scheme for characterization of bacteria in the genus Thioclava.</title>
        <authorList>
            <person name="Liu Y."/>
            <person name="Shao Z."/>
        </authorList>
    </citation>
    <scope>NUCLEOTIDE SEQUENCE [LARGE SCALE GENOMIC DNA]</scope>
    <source>
        <strain evidence="3 4">CAU 1312</strain>
    </source>
</reference>
<evidence type="ECO:0000259" key="2">
    <source>
        <dbReference type="PROSITE" id="PS51724"/>
    </source>
</evidence>
<evidence type="ECO:0000256" key="1">
    <source>
        <dbReference type="SAM" id="MobiDB-lite"/>
    </source>
</evidence>
<dbReference type="InterPro" id="IPR002477">
    <property type="entry name" value="Peptidoglycan-bd-like"/>
</dbReference>
<dbReference type="SUPFAM" id="SSF47090">
    <property type="entry name" value="PGBD-like"/>
    <property type="match status" value="1"/>
</dbReference>
<accession>A0A2A4CRY4</accession>
<feature type="domain" description="SPOR" evidence="2">
    <location>
        <begin position="46"/>
        <end position="123"/>
    </location>
</feature>
<dbReference type="Proteomes" id="UP000243507">
    <property type="component" value="Unassembled WGS sequence"/>
</dbReference>
<protein>
    <submittedName>
        <fullName evidence="3">Peptidoglycan-binding protein</fullName>
    </submittedName>
</protein>
<keyword evidence="4" id="KW-1185">Reference proteome</keyword>
<dbReference type="Gene3D" id="1.10.101.10">
    <property type="entry name" value="PGBD-like superfamily/PGBD"/>
    <property type="match status" value="1"/>
</dbReference>
<dbReference type="EMBL" id="NTJD01000003">
    <property type="protein sequence ID" value="PCD77080.1"/>
    <property type="molecule type" value="Genomic_DNA"/>
</dbReference>
<dbReference type="Pfam" id="PF05036">
    <property type="entry name" value="SPOR"/>
    <property type="match status" value="1"/>
</dbReference>
<dbReference type="InterPro" id="IPR036366">
    <property type="entry name" value="PGBDSf"/>
</dbReference>
<name>A0A2A4CRY4_9RHOB</name>
<dbReference type="AlphaFoldDB" id="A0A2A4CRY4"/>
<organism evidence="3 4">
    <name type="scientific">Pseudothioclava arenosa</name>
    <dbReference type="NCBI Taxonomy" id="1795308"/>
    <lineage>
        <taxon>Bacteria</taxon>
        <taxon>Pseudomonadati</taxon>
        <taxon>Pseudomonadota</taxon>
        <taxon>Alphaproteobacteria</taxon>
        <taxon>Rhodobacterales</taxon>
        <taxon>Paracoccaceae</taxon>
        <taxon>Pseudothioclava</taxon>
    </lineage>
</organism>
<dbReference type="Pfam" id="PF01471">
    <property type="entry name" value="PG_binding_1"/>
    <property type="match status" value="1"/>
</dbReference>
<dbReference type="Gene3D" id="2.40.10.120">
    <property type="match status" value="1"/>
</dbReference>
<dbReference type="SUPFAM" id="SSF50494">
    <property type="entry name" value="Trypsin-like serine proteases"/>
    <property type="match status" value="1"/>
</dbReference>